<feature type="domain" description="Alpha-carbonic anhydrase" evidence="9">
    <location>
        <begin position="1"/>
        <end position="248"/>
    </location>
</feature>
<dbReference type="PANTHER" id="PTHR18952:SF120">
    <property type="entry name" value="CARBONIC ANHYDRASE 2"/>
    <property type="match status" value="1"/>
</dbReference>
<comment type="catalytic activity">
    <reaction evidence="7 8">
        <text>hydrogencarbonate + H(+) = CO2 + H2O</text>
        <dbReference type="Rhea" id="RHEA:10748"/>
        <dbReference type="ChEBI" id="CHEBI:15377"/>
        <dbReference type="ChEBI" id="CHEBI:15378"/>
        <dbReference type="ChEBI" id="CHEBI:16526"/>
        <dbReference type="ChEBI" id="CHEBI:17544"/>
        <dbReference type="EC" id="4.2.1.1"/>
    </reaction>
</comment>
<proteinExistence type="inferred from homology"/>
<comment type="similarity">
    <text evidence="2 8">Belongs to the alpha-carbonic anhydrase family.</text>
</comment>
<dbReference type="Ensembl" id="ENSLLET00000042135.1">
    <property type="protein sequence ID" value="ENSLLEP00000040486.1"/>
    <property type="gene ID" value="ENSLLEG00000025728.1"/>
</dbReference>
<dbReference type="Pfam" id="PF00194">
    <property type="entry name" value="Carb_anhydrase"/>
    <property type="match status" value="1"/>
</dbReference>
<evidence type="ECO:0000313" key="10">
    <source>
        <dbReference type="Ensembl" id="ENSLLEP00000040486.1"/>
    </source>
</evidence>
<keyword evidence="11" id="KW-1185">Reference proteome</keyword>
<dbReference type="PROSITE" id="PS51144">
    <property type="entry name" value="ALPHA_CA_2"/>
    <property type="match status" value="1"/>
</dbReference>
<organism evidence="10 11">
    <name type="scientific">Leptobrachium leishanense</name>
    <name type="common">Leishan spiny toad</name>
    <dbReference type="NCBI Taxonomy" id="445787"/>
    <lineage>
        <taxon>Eukaryota</taxon>
        <taxon>Metazoa</taxon>
        <taxon>Chordata</taxon>
        <taxon>Craniata</taxon>
        <taxon>Vertebrata</taxon>
        <taxon>Euteleostomi</taxon>
        <taxon>Amphibia</taxon>
        <taxon>Batrachia</taxon>
        <taxon>Anura</taxon>
        <taxon>Pelobatoidea</taxon>
        <taxon>Megophryidae</taxon>
        <taxon>Leptobrachium</taxon>
    </lineage>
</organism>
<dbReference type="SUPFAM" id="SSF51069">
    <property type="entry name" value="Carbonic anhydrase"/>
    <property type="match status" value="1"/>
</dbReference>
<dbReference type="AlphaFoldDB" id="A0A8C5QRG1"/>
<keyword evidence="6 8" id="KW-0456">Lyase</keyword>
<dbReference type="InterPro" id="IPR018338">
    <property type="entry name" value="Carbonic_anhydrase_a-class_CS"/>
</dbReference>
<evidence type="ECO:0000256" key="4">
    <source>
        <dbReference type="ARBA" id="ARBA00022723"/>
    </source>
</evidence>
<evidence type="ECO:0000256" key="8">
    <source>
        <dbReference type="RuleBase" id="RU367011"/>
    </source>
</evidence>
<evidence type="ECO:0000256" key="1">
    <source>
        <dbReference type="ARBA" id="ARBA00001947"/>
    </source>
</evidence>
<evidence type="ECO:0000256" key="3">
    <source>
        <dbReference type="ARBA" id="ARBA00012925"/>
    </source>
</evidence>
<reference evidence="10" key="1">
    <citation type="submission" date="2025-08" db="UniProtKB">
        <authorList>
            <consortium name="Ensembl"/>
        </authorList>
    </citation>
    <scope>IDENTIFICATION</scope>
</reference>
<dbReference type="InterPro" id="IPR001148">
    <property type="entry name" value="CA_dom"/>
</dbReference>
<dbReference type="PROSITE" id="PS00162">
    <property type="entry name" value="ALPHA_CA_1"/>
    <property type="match status" value="1"/>
</dbReference>
<evidence type="ECO:0000256" key="5">
    <source>
        <dbReference type="ARBA" id="ARBA00022833"/>
    </source>
</evidence>
<evidence type="ECO:0000256" key="2">
    <source>
        <dbReference type="ARBA" id="ARBA00010718"/>
    </source>
</evidence>
<name>A0A8C5QRG1_9ANUR</name>
<keyword evidence="4 8" id="KW-0479">Metal-binding</keyword>
<dbReference type="PANTHER" id="PTHR18952">
    <property type="entry name" value="CARBONIC ANHYDRASE"/>
    <property type="match status" value="1"/>
</dbReference>
<reference evidence="10" key="2">
    <citation type="submission" date="2025-09" db="UniProtKB">
        <authorList>
            <consortium name="Ensembl"/>
        </authorList>
    </citation>
    <scope>IDENTIFICATION</scope>
</reference>
<dbReference type="Gene3D" id="3.10.200.10">
    <property type="entry name" value="Alpha carbonic anhydrase"/>
    <property type="match status" value="1"/>
</dbReference>
<evidence type="ECO:0000259" key="9">
    <source>
        <dbReference type="PROSITE" id="PS51144"/>
    </source>
</evidence>
<evidence type="ECO:0000256" key="6">
    <source>
        <dbReference type="ARBA" id="ARBA00023239"/>
    </source>
</evidence>
<dbReference type="InterPro" id="IPR036398">
    <property type="entry name" value="CA_dom_sf"/>
</dbReference>
<dbReference type="GO" id="GO:0004089">
    <property type="term" value="F:carbonate dehydratase activity"/>
    <property type="evidence" value="ECO:0007669"/>
    <property type="project" value="UniProtKB-UniRule"/>
</dbReference>
<dbReference type="GO" id="GO:0005737">
    <property type="term" value="C:cytoplasm"/>
    <property type="evidence" value="ECO:0007669"/>
    <property type="project" value="TreeGrafter"/>
</dbReference>
<accession>A0A8C5QRG1</accession>
<dbReference type="GO" id="GO:0008270">
    <property type="term" value="F:zinc ion binding"/>
    <property type="evidence" value="ECO:0007669"/>
    <property type="project" value="UniProtKB-UniRule"/>
</dbReference>
<dbReference type="EC" id="4.2.1.1" evidence="3 8"/>
<comment type="cofactor">
    <cofactor evidence="1 8">
        <name>Zn(2+)</name>
        <dbReference type="ChEBI" id="CHEBI:29105"/>
    </cofactor>
</comment>
<evidence type="ECO:0000313" key="11">
    <source>
        <dbReference type="Proteomes" id="UP000694569"/>
    </source>
</evidence>
<dbReference type="GeneTree" id="ENSGT00940000160659"/>
<dbReference type="InterPro" id="IPR023561">
    <property type="entry name" value="Carbonic_anhydrase_a-class"/>
</dbReference>
<protein>
    <recommendedName>
        <fullName evidence="3 8">Carbonic anhydrase</fullName>
        <ecNumber evidence="3 8">4.2.1.1</ecNumber>
    </recommendedName>
</protein>
<evidence type="ECO:0000256" key="7">
    <source>
        <dbReference type="ARBA" id="ARBA00048348"/>
    </source>
</evidence>
<dbReference type="SMART" id="SM01057">
    <property type="entry name" value="Carb_anhydrase"/>
    <property type="match status" value="1"/>
</dbReference>
<keyword evidence="5 8" id="KW-0862">Zinc</keyword>
<comment type="function">
    <text evidence="8">Reversible hydration of carbon dioxide.</text>
</comment>
<sequence length="253" mass="28894">MGASHSHRNKHCHSHQSPINICTKKARHDPILKPLNIQYDSKTSKRIVNMGHCFNVEFDDTADMSVINDGPLTGKYRLRQFHFHWGSTDADGSEHVIDGKVYPAELHIVHWNSHRYPTFEEAAKHPDGLAVIGVLLKIGEKNPVLQTIIDNLGQVKTKGKEHMLIKYELSSMLPKDLNYWTYPGSLTTEPYFECVTWIVLQHAIPISSAQLTQFRGLLCTAENEKPVPILENHRRVQRLHDRVVRSSCTVNHK</sequence>
<dbReference type="Proteomes" id="UP000694569">
    <property type="component" value="Unplaced"/>
</dbReference>